<name>A0A9N9ELE1_9GLOM</name>
<evidence type="ECO:0000256" key="1">
    <source>
        <dbReference type="SAM" id="MobiDB-lite"/>
    </source>
</evidence>
<sequence length="205" mass="24182">QYQLPQNISSLIESYNSELSIFQHLGTDEDLKERMVAVEFEWERINLLLSDFIDDPSVIHTERNLKSRKESTWKLTDDLSEAFNMSDPASHPLFQNTSQNNDEGFHRLFACYNIGKERLYNIYKQDIEKTVERNTKGRRARNIVVDTIAQQKQRELQEKESKRKKRNNEAPDDKKGKKRKIARNDDFCDDKSFDPTTPTTQYQSE</sequence>
<comment type="caution">
    <text evidence="2">The sequence shown here is derived from an EMBL/GenBank/DDBJ whole genome shotgun (WGS) entry which is preliminary data.</text>
</comment>
<reference evidence="2" key="1">
    <citation type="submission" date="2021-06" db="EMBL/GenBank/DDBJ databases">
        <authorList>
            <person name="Kallberg Y."/>
            <person name="Tangrot J."/>
            <person name="Rosling A."/>
        </authorList>
    </citation>
    <scope>NUCLEOTIDE SEQUENCE</scope>
    <source>
        <strain evidence="2">IN212</strain>
    </source>
</reference>
<dbReference type="Proteomes" id="UP000789396">
    <property type="component" value="Unassembled WGS sequence"/>
</dbReference>
<organism evidence="2 3">
    <name type="scientific">Racocetra fulgida</name>
    <dbReference type="NCBI Taxonomy" id="60492"/>
    <lineage>
        <taxon>Eukaryota</taxon>
        <taxon>Fungi</taxon>
        <taxon>Fungi incertae sedis</taxon>
        <taxon>Mucoromycota</taxon>
        <taxon>Glomeromycotina</taxon>
        <taxon>Glomeromycetes</taxon>
        <taxon>Diversisporales</taxon>
        <taxon>Gigasporaceae</taxon>
        <taxon>Racocetra</taxon>
    </lineage>
</organism>
<feature type="region of interest" description="Disordered" evidence="1">
    <location>
        <begin position="151"/>
        <end position="205"/>
    </location>
</feature>
<feature type="compositionally biased region" description="Basic and acidic residues" evidence="1">
    <location>
        <begin position="152"/>
        <end position="175"/>
    </location>
</feature>
<feature type="non-terminal residue" evidence="2">
    <location>
        <position position="1"/>
    </location>
</feature>
<gene>
    <name evidence="2" type="ORF">RFULGI_LOCUS9710</name>
</gene>
<evidence type="ECO:0000313" key="2">
    <source>
        <dbReference type="EMBL" id="CAG8683479.1"/>
    </source>
</evidence>
<dbReference type="EMBL" id="CAJVPZ010017949">
    <property type="protein sequence ID" value="CAG8683479.1"/>
    <property type="molecule type" value="Genomic_DNA"/>
</dbReference>
<proteinExistence type="predicted"/>
<feature type="compositionally biased region" description="Basic and acidic residues" evidence="1">
    <location>
        <begin position="182"/>
        <end position="193"/>
    </location>
</feature>
<dbReference type="OrthoDB" id="2449066at2759"/>
<dbReference type="AlphaFoldDB" id="A0A9N9ELE1"/>
<feature type="compositionally biased region" description="Polar residues" evidence="1">
    <location>
        <begin position="194"/>
        <end position="205"/>
    </location>
</feature>
<keyword evidence="3" id="KW-1185">Reference proteome</keyword>
<protein>
    <submittedName>
        <fullName evidence="2">13470_t:CDS:1</fullName>
    </submittedName>
</protein>
<feature type="non-terminal residue" evidence="2">
    <location>
        <position position="205"/>
    </location>
</feature>
<accession>A0A9N9ELE1</accession>
<evidence type="ECO:0000313" key="3">
    <source>
        <dbReference type="Proteomes" id="UP000789396"/>
    </source>
</evidence>